<dbReference type="InterPro" id="IPR045584">
    <property type="entry name" value="Pilin-like"/>
</dbReference>
<feature type="coiled-coil region" evidence="2">
    <location>
        <begin position="30"/>
        <end position="63"/>
    </location>
</feature>
<organism evidence="4 5">
    <name type="scientific">Pseudaquabacterium terrae</name>
    <dbReference type="NCBI Taxonomy" id="2732868"/>
    <lineage>
        <taxon>Bacteria</taxon>
        <taxon>Pseudomonadati</taxon>
        <taxon>Pseudomonadota</taxon>
        <taxon>Betaproteobacteria</taxon>
        <taxon>Burkholderiales</taxon>
        <taxon>Sphaerotilaceae</taxon>
        <taxon>Pseudaquabacterium</taxon>
    </lineage>
</organism>
<reference evidence="4 5" key="1">
    <citation type="submission" date="2020-05" db="EMBL/GenBank/DDBJ databases">
        <title>Aquincola sp. isolate from soil.</title>
        <authorList>
            <person name="Han J."/>
            <person name="Kim D.-U."/>
        </authorList>
    </citation>
    <scope>NUCLEOTIDE SEQUENCE [LARGE SCALE GENOMIC DNA]</scope>
    <source>
        <strain evidence="4 5">S2</strain>
    </source>
</reference>
<name>A0ABX2EJR0_9BURK</name>
<evidence type="ECO:0000313" key="4">
    <source>
        <dbReference type="EMBL" id="NRF68882.1"/>
    </source>
</evidence>
<dbReference type="NCBIfam" id="TIGR02532">
    <property type="entry name" value="IV_pilin_GFxxxE"/>
    <property type="match status" value="1"/>
</dbReference>
<protein>
    <submittedName>
        <fullName evidence="4">Type II secretion system protein</fullName>
    </submittedName>
</protein>
<dbReference type="RefSeq" id="WP_173125014.1">
    <property type="nucleotide sequence ID" value="NZ_JABRWJ010000005.1"/>
</dbReference>
<evidence type="ECO:0000256" key="1">
    <source>
        <dbReference type="ARBA" id="ARBA00022481"/>
    </source>
</evidence>
<feature type="region of interest" description="Disordered" evidence="3">
    <location>
        <begin position="116"/>
        <end position="157"/>
    </location>
</feature>
<gene>
    <name evidence="4" type="ORF">HLB44_17965</name>
</gene>
<dbReference type="EMBL" id="JABRWJ010000005">
    <property type="protein sequence ID" value="NRF68882.1"/>
    <property type="molecule type" value="Genomic_DNA"/>
</dbReference>
<dbReference type="SUPFAM" id="SSF54523">
    <property type="entry name" value="Pili subunits"/>
    <property type="match status" value="1"/>
</dbReference>
<proteinExistence type="predicted"/>
<keyword evidence="1" id="KW-0488">Methylation</keyword>
<dbReference type="Gene3D" id="3.30.700.10">
    <property type="entry name" value="Glycoprotein, Type 4 Pilin"/>
    <property type="match status" value="1"/>
</dbReference>
<dbReference type="PRINTS" id="PR00813">
    <property type="entry name" value="BCTERIALGSPG"/>
</dbReference>
<dbReference type="Pfam" id="PF07963">
    <property type="entry name" value="N_methyl"/>
    <property type="match status" value="1"/>
</dbReference>
<dbReference type="PROSITE" id="PS00409">
    <property type="entry name" value="PROKAR_NTER_METHYL"/>
    <property type="match status" value="1"/>
</dbReference>
<evidence type="ECO:0000256" key="2">
    <source>
        <dbReference type="SAM" id="Coils"/>
    </source>
</evidence>
<accession>A0ABX2EJR0</accession>
<comment type="caution">
    <text evidence="4">The sequence shown here is derived from an EMBL/GenBank/DDBJ whole genome shotgun (WGS) entry which is preliminary data.</text>
</comment>
<keyword evidence="2" id="KW-0175">Coiled coil</keyword>
<evidence type="ECO:0000313" key="5">
    <source>
        <dbReference type="Proteomes" id="UP000737171"/>
    </source>
</evidence>
<sequence length="157" mass="17489">MKPQRRGFSLVELLAVLAILATLASIGVPLAELAQQRRQEEALREALRELRDAIDRYKRLADEGHIVRAADGSGYPPRLELLVEGIVDAKSPEGRRIYLLRRLPRDPFAPAETAAAASWGQRSYASPPDDPRPGADVFDIHSLSPKRGLDGRPYRTW</sequence>
<keyword evidence="5" id="KW-1185">Reference proteome</keyword>
<dbReference type="InterPro" id="IPR000983">
    <property type="entry name" value="Bac_GSPG_pilin"/>
</dbReference>
<dbReference type="InterPro" id="IPR012902">
    <property type="entry name" value="N_methyl_site"/>
</dbReference>
<evidence type="ECO:0000256" key="3">
    <source>
        <dbReference type="SAM" id="MobiDB-lite"/>
    </source>
</evidence>
<dbReference type="Proteomes" id="UP000737171">
    <property type="component" value="Unassembled WGS sequence"/>
</dbReference>
<feature type="compositionally biased region" description="Basic and acidic residues" evidence="3">
    <location>
        <begin position="147"/>
        <end position="157"/>
    </location>
</feature>